<feature type="compositionally biased region" description="Pro residues" evidence="3">
    <location>
        <begin position="484"/>
        <end position="496"/>
    </location>
</feature>
<evidence type="ECO:0000313" key="5">
    <source>
        <dbReference type="EMBL" id="MBB3043887.1"/>
    </source>
</evidence>
<evidence type="ECO:0000313" key="6">
    <source>
        <dbReference type="Proteomes" id="UP000589626"/>
    </source>
</evidence>
<dbReference type="Gene3D" id="1.25.40.10">
    <property type="entry name" value="Tetratricopeptide repeat domain"/>
    <property type="match status" value="1"/>
</dbReference>
<feature type="domain" description="Bacterial transcriptional activator" evidence="4">
    <location>
        <begin position="100"/>
        <end position="242"/>
    </location>
</feature>
<protein>
    <submittedName>
        <fullName evidence="5">DNA-binding SARP family transcriptional activator</fullName>
    </submittedName>
</protein>
<dbReference type="AlphaFoldDB" id="A0A7W4VYY4"/>
<dbReference type="PANTHER" id="PTHR35807:SF1">
    <property type="entry name" value="TRANSCRIPTIONAL REGULATOR REDD"/>
    <property type="match status" value="1"/>
</dbReference>
<evidence type="ECO:0000256" key="3">
    <source>
        <dbReference type="SAM" id="MobiDB-lite"/>
    </source>
</evidence>
<sequence>MPEHSSAGAPCSTLRLLGRWQLVADGSDVELGHREQRLTALLGLAGRSGRLHVAGLLWPESTDARALGSLRRAVLQTRRRSPGLLEVDRLSIGLDAHVEVDVDGVRRAAAAAAAVTEEEIAAGELGALMSRLVGEELLPGWYDDWVVPEREHLEQQRVKAFERIARRALEERDLALTIEAARAASDIDPLQEAASELAIRGYLERGDLGSALREFGRHREAMSDELGAPPSRAILELVEPILAPPAPVETPPQPAHPPPPPPSAPPRVPSPPAPSGPAPPVPAHAFAGSIGARGAVVRLLSVAALILVAAVAVAGVGSDRDGGGADPRAGSTRSPMRVLRVDGAIRAGQMVVRPVEATVGRAAFLVWATLRPTRVRLEVDAAGPNVVRSLLVRGPHGRHLVLGGLDPGVHRWSATSPTASTVSGRVRVFDRPAAAGDDSVVEAAAPAATPPPAPTTSATPTSPPASSPSQPASPPTATGAPAPSQQPRPTPEPSPTARPNDPGTAQPTPVG</sequence>
<feature type="region of interest" description="Disordered" evidence="3">
    <location>
        <begin position="244"/>
        <end position="280"/>
    </location>
</feature>
<reference evidence="5 6" key="1">
    <citation type="submission" date="2020-08" db="EMBL/GenBank/DDBJ databases">
        <title>Sequencing the genomes of 1000 actinobacteria strains.</title>
        <authorList>
            <person name="Klenk H.-P."/>
        </authorList>
    </citation>
    <scope>NUCLEOTIDE SEQUENCE [LARGE SCALE GENOMIC DNA]</scope>
    <source>
        <strain evidence="5 6">DSM 105498</strain>
    </source>
</reference>
<feature type="compositionally biased region" description="Pro residues" evidence="3">
    <location>
        <begin position="461"/>
        <end position="474"/>
    </location>
</feature>
<dbReference type="RefSeq" id="WP_183593650.1">
    <property type="nucleotide sequence ID" value="NZ_JACHWR010000002.1"/>
</dbReference>
<dbReference type="InterPro" id="IPR011990">
    <property type="entry name" value="TPR-like_helical_dom_sf"/>
</dbReference>
<accession>A0A7W4VYY4</accession>
<keyword evidence="6" id="KW-1185">Reference proteome</keyword>
<dbReference type="InterPro" id="IPR051677">
    <property type="entry name" value="AfsR-DnrI-RedD_regulator"/>
</dbReference>
<keyword evidence="5" id="KW-0238">DNA-binding</keyword>
<dbReference type="Pfam" id="PF03704">
    <property type="entry name" value="BTAD"/>
    <property type="match status" value="1"/>
</dbReference>
<dbReference type="EMBL" id="JACHWR010000002">
    <property type="protein sequence ID" value="MBB3043887.1"/>
    <property type="molecule type" value="Genomic_DNA"/>
</dbReference>
<dbReference type="SMART" id="SM01043">
    <property type="entry name" value="BTAD"/>
    <property type="match status" value="1"/>
</dbReference>
<dbReference type="InterPro" id="IPR005158">
    <property type="entry name" value="BTAD"/>
</dbReference>
<dbReference type="GO" id="GO:0006355">
    <property type="term" value="P:regulation of DNA-templated transcription"/>
    <property type="evidence" value="ECO:0007669"/>
    <property type="project" value="TreeGrafter"/>
</dbReference>
<proteinExistence type="predicted"/>
<keyword evidence="2" id="KW-0804">Transcription</keyword>
<organism evidence="5 6">
    <name type="scientific">Nocardioides soli</name>
    <dbReference type="NCBI Taxonomy" id="1036020"/>
    <lineage>
        <taxon>Bacteria</taxon>
        <taxon>Bacillati</taxon>
        <taxon>Actinomycetota</taxon>
        <taxon>Actinomycetes</taxon>
        <taxon>Propionibacteriales</taxon>
        <taxon>Nocardioidaceae</taxon>
        <taxon>Nocardioides</taxon>
    </lineage>
</organism>
<feature type="region of interest" description="Disordered" evidence="3">
    <location>
        <begin position="444"/>
        <end position="511"/>
    </location>
</feature>
<evidence type="ECO:0000259" key="4">
    <source>
        <dbReference type="SMART" id="SM01043"/>
    </source>
</evidence>
<name>A0A7W4VYY4_9ACTN</name>
<evidence type="ECO:0000256" key="2">
    <source>
        <dbReference type="ARBA" id="ARBA00023163"/>
    </source>
</evidence>
<gene>
    <name evidence="5" type="ORF">FHU40_003705</name>
</gene>
<dbReference type="PANTHER" id="PTHR35807">
    <property type="entry name" value="TRANSCRIPTIONAL REGULATOR REDD-RELATED"/>
    <property type="match status" value="1"/>
</dbReference>
<dbReference type="GO" id="GO:0003677">
    <property type="term" value="F:DNA binding"/>
    <property type="evidence" value="ECO:0007669"/>
    <property type="project" value="UniProtKB-KW"/>
</dbReference>
<dbReference type="SUPFAM" id="SSF48452">
    <property type="entry name" value="TPR-like"/>
    <property type="match status" value="1"/>
</dbReference>
<dbReference type="Proteomes" id="UP000589626">
    <property type="component" value="Unassembled WGS sequence"/>
</dbReference>
<evidence type="ECO:0000256" key="1">
    <source>
        <dbReference type="ARBA" id="ARBA00023015"/>
    </source>
</evidence>
<comment type="caution">
    <text evidence="5">The sequence shown here is derived from an EMBL/GenBank/DDBJ whole genome shotgun (WGS) entry which is preliminary data.</text>
</comment>
<keyword evidence="1" id="KW-0805">Transcription regulation</keyword>